<dbReference type="Pfam" id="PF01063">
    <property type="entry name" value="Aminotran_4"/>
    <property type="match status" value="1"/>
</dbReference>
<dbReference type="PANTHER" id="PTHR42743">
    <property type="entry name" value="AMINO-ACID AMINOTRANSFERASE"/>
    <property type="match status" value="1"/>
</dbReference>
<dbReference type="GO" id="GO:0016829">
    <property type="term" value="F:lyase activity"/>
    <property type="evidence" value="ECO:0007669"/>
    <property type="project" value="UniProtKB-KW"/>
</dbReference>
<dbReference type="SUPFAM" id="SSF56752">
    <property type="entry name" value="D-aminoacid aminotransferase-like PLP-dependent enzymes"/>
    <property type="match status" value="1"/>
</dbReference>
<evidence type="ECO:0000313" key="2">
    <source>
        <dbReference type="EMBL" id="NDJ17094.1"/>
    </source>
</evidence>
<reference evidence="2" key="1">
    <citation type="submission" date="2019-12" db="EMBL/GenBank/DDBJ databases">
        <title>High-Quality draft genome sequences of three cyanobacteria isolated from the limestone walls of the Old Cathedral of Coimbra.</title>
        <authorList>
            <person name="Tiago I."/>
            <person name="Soares F."/>
            <person name="Portugal A."/>
        </authorList>
    </citation>
    <scope>NUCLEOTIDE SEQUENCE</scope>
    <source>
        <strain evidence="2">A</strain>
    </source>
</reference>
<name>A0A8J7YZT4_9CYAN</name>
<keyword evidence="2" id="KW-0456">Lyase</keyword>
<dbReference type="EMBL" id="WVIE01000006">
    <property type="protein sequence ID" value="NDJ17094.1"/>
    <property type="molecule type" value="Genomic_DNA"/>
</dbReference>
<dbReference type="Proteomes" id="UP000646053">
    <property type="component" value="Unassembled WGS sequence"/>
</dbReference>
<dbReference type="Gene3D" id="3.20.10.10">
    <property type="entry name" value="D-amino Acid Aminotransferase, subunit A, domain 2"/>
    <property type="match status" value="1"/>
</dbReference>
<dbReference type="InterPro" id="IPR043131">
    <property type="entry name" value="BCAT-like_N"/>
</dbReference>
<dbReference type="PANTHER" id="PTHR42743:SF11">
    <property type="entry name" value="AMINODEOXYCHORISMATE LYASE"/>
    <property type="match status" value="1"/>
</dbReference>
<gene>
    <name evidence="2" type="ORF">GS601_07305</name>
</gene>
<protein>
    <submittedName>
        <fullName evidence="2">4-amino-4-deoxychorismate lyase</fullName>
    </submittedName>
</protein>
<dbReference type="RefSeq" id="WP_162422603.1">
    <property type="nucleotide sequence ID" value="NZ_WVIE01000006.1"/>
</dbReference>
<dbReference type="GO" id="GO:0046394">
    <property type="term" value="P:carboxylic acid biosynthetic process"/>
    <property type="evidence" value="ECO:0007669"/>
    <property type="project" value="UniProtKB-ARBA"/>
</dbReference>
<dbReference type="InterPro" id="IPR036038">
    <property type="entry name" value="Aminotransferase-like"/>
</dbReference>
<organism evidence="2 3">
    <name type="scientific">Myxacorys almedinensis A</name>
    <dbReference type="NCBI Taxonomy" id="2690445"/>
    <lineage>
        <taxon>Bacteria</taxon>
        <taxon>Bacillati</taxon>
        <taxon>Cyanobacteriota</taxon>
        <taxon>Cyanophyceae</taxon>
        <taxon>Leptolyngbyales</taxon>
        <taxon>Leptolyngbyaceae</taxon>
        <taxon>Myxacorys</taxon>
        <taxon>Myxacorys almedinensis</taxon>
    </lineage>
</organism>
<dbReference type="InterPro" id="IPR001544">
    <property type="entry name" value="Aminotrans_IV"/>
</dbReference>
<keyword evidence="3" id="KW-1185">Reference proteome</keyword>
<dbReference type="AlphaFoldDB" id="A0A8J7YZT4"/>
<dbReference type="Gene3D" id="3.30.470.10">
    <property type="match status" value="1"/>
</dbReference>
<evidence type="ECO:0000256" key="1">
    <source>
        <dbReference type="ARBA" id="ARBA00009320"/>
    </source>
</evidence>
<proteinExistence type="inferred from homology"/>
<sequence length="266" mass="30038">MLGFWYNGNAITKDTIDLSITDPGLLYGATVFTTMRVYQFLDHSLTQWAGHCDRIKTSLDTFGWQQPDWSQLRHGADWMTQHYPVLRIAVFPDGREWITGRALPEDLTQRQTAGIAAWVAGGLARSLPSHKTGNYLAPWLALQAAQRMNAQEAILTNSAGDWLETSTGNLWGWKEGHWWTPPLESEILPGLLRSRLISWLKWHNEEVTEAPWNAALVEHFDAIAYTNCVVEVIPIHTVLNTGTTLSYAPTHPGIQTLRDLFFEEGN</sequence>
<comment type="caution">
    <text evidence="2">The sequence shown here is derived from an EMBL/GenBank/DDBJ whole genome shotgun (WGS) entry which is preliminary data.</text>
</comment>
<dbReference type="GO" id="GO:0005829">
    <property type="term" value="C:cytosol"/>
    <property type="evidence" value="ECO:0007669"/>
    <property type="project" value="TreeGrafter"/>
</dbReference>
<evidence type="ECO:0000313" key="3">
    <source>
        <dbReference type="Proteomes" id="UP000646053"/>
    </source>
</evidence>
<dbReference type="InterPro" id="IPR050571">
    <property type="entry name" value="Class-IV_PLP-Dep_Aminotrnsfr"/>
</dbReference>
<accession>A0A8J7YZT4</accession>
<dbReference type="InterPro" id="IPR043132">
    <property type="entry name" value="BCAT-like_C"/>
</dbReference>
<comment type="similarity">
    <text evidence="1">Belongs to the class-IV pyridoxal-phosphate-dependent aminotransferase family.</text>
</comment>